<evidence type="ECO:0000256" key="2">
    <source>
        <dbReference type="ARBA" id="ARBA00023125"/>
    </source>
</evidence>
<dbReference type="SUPFAM" id="SSF55781">
    <property type="entry name" value="GAF domain-like"/>
    <property type="match status" value="1"/>
</dbReference>
<sequence length="252" mass="27896">MSVEFKAVPAIYKCFDLIDLLSKTRKSLGISAIASALGYHRSTVFNIVYSLVDLGILERDDEGKFHLGSRFYQLSKTAGKSTNLVQTARPYLEEINLKTGLTAFLVVRSALNAVVVEKADSITGFKISTEVGHSHSLFVGAGGKALLCQLTDHDLDHLLATNDLVAFTPFSCVDKVDFKKMIQKVQKEGVAFDREEYTEGIHAVAVPLYVSKTIPAAIYVVGLKKMLPEKRLRSWGEFIKHIADKIQKKMTV</sequence>
<dbReference type="InterPro" id="IPR005471">
    <property type="entry name" value="Tscrpt_reg_IclR_N"/>
</dbReference>
<proteinExistence type="predicted"/>
<dbReference type="Pfam" id="PF01614">
    <property type="entry name" value="IclR_C"/>
    <property type="match status" value="1"/>
</dbReference>
<evidence type="ECO:0000313" key="7">
    <source>
        <dbReference type="Proteomes" id="UP000199608"/>
    </source>
</evidence>
<evidence type="ECO:0000259" key="4">
    <source>
        <dbReference type="PROSITE" id="PS51077"/>
    </source>
</evidence>
<protein>
    <submittedName>
        <fullName evidence="6">Transcriptional regulator, IclR family</fullName>
    </submittedName>
</protein>
<evidence type="ECO:0000259" key="5">
    <source>
        <dbReference type="PROSITE" id="PS51078"/>
    </source>
</evidence>
<evidence type="ECO:0000256" key="1">
    <source>
        <dbReference type="ARBA" id="ARBA00023015"/>
    </source>
</evidence>
<dbReference type="SUPFAM" id="SSF46785">
    <property type="entry name" value="Winged helix' DNA-binding domain"/>
    <property type="match status" value="1"/>
</dbReference>
<dbReference type="InterPro" id="IPR036390">
    <property type="entry name" value="WH_DNA-bd_sf"/>
</dbReference>
<feature type="domain" description="IclR-ED" evidence="5">
    <location>
        <begin position="70"/>
        <end position="252"/>
    </location>
</feature>
<keyword evidence="3" id="KW-0804">Transcription</keyword>
<dbReference type="GO" id="GO:0003677">
    <property type="term" value="F:DNA binding"/>
    <property type="evidence" value="ECO:0007669"/>
    <property type="project" value="UniProtKB-KW"/>
</dbReference>
<dbReference type="AlphaFoldDB" id="A0A1H2JSQ5"/>
<dbReference type="SMART" id="SM00346">
    <property type="entry name" value="HTH_ICLR"/>
    <property type="match status" value="1"/>
</dbReference>
<accession>A0A1H2JSQ5</accession>
<dbReference type="Proteomes" id="UP000199608">
    <property type="component" value="Unassembled WGS sequence"/>
</dbReference>
<gene>
    <name evidence="6" type="ORF">SAMN04487931_11525</name>
</gene>
<evidence type="ECO:0000313" key="6">
    <source>
        <dbReference type="EMBL" id="SDU59402.1"/>
    </source>
</evidence>
<dbReference type="PROSITE" id="PS51077">
    <property type="entry name" value="HTH_ICLR"/>
    <property type="match status" value="1"/>
</dbReference>
<dbReference type="Pfam" id="PF09339">
    <property type="entry name" value="HTH_IclR"/>
    <property type="match status" value="1"/>
</dbReference>
<dbReference type="InterPro" id="IPR050707">
    <property type="entry name" value="HTH_MetabolicPath_Reg"/>
</dbReference>
<dbReference type="Gene3D" id="3.30.450.40">
    <property type="match status" value="1"/>
</dbReference>
<dbReference type="PANTHER" id="PTHR30136:SF35">
    <property type="entry name" value="HTH-TYPE TRANSCRIPTIONAL REGULATOR RV1719"/>
    <property type="match status" value="1"/>
</dbReference>
<keyword evidence="2" id="KW-0238">DNA-binding</keyword>
<dbReference type="GO" id="GO:0003700">
    <property type="term" value="F:DNA-binding transcription factor activity"/>
    <property type="evidence" value="ECO:0007669"/>
    <property type="project" value="TreeGrafter"/>
</dbReference>
<keyword evidence="7" id="KW-1185">Reference proteome</keyword>
<dbReference type="Gene3D" id="1.10.10.10">
    <property type="entry name" value="Winged helix-like DNA-binding domain superfamily/Winged helix DNA-binding domain"/>
    <property type="match status" value="1"/>
</dbReference>
<dbReference type="EMBL" id="FNLL01000015">
    <property type="protein sequence ID" value="SDU59402.1"/>
    <property type="molecule type" value="Genomic_DNA"/>
</dbReference>
<dbReference type="InterPro" id="IPR036388">
    <property type="entry name" value="WH-like_DNA-bd_sf"/>
</dbReference>
<dbReference type="InterPro" id="IPR029016">
    <property type="entry name" value="GAF-like_dom_sf"/>
</dbReference>
<keyword evidence="1" id="KW-0805">Transcription regulation</keyword>
<dbReference type="GO" id="GO:0045892">
    <property type="term" value="P:negative regulation of DNA-templated transcription"/>
    <property type="evidence" value="ECO:0007669"/>
    <property type="project" value="TreeGrafter"/>
</dbReference>
<dbReference type="PANTHER" id="PTHR30136">
    <property type="entry name" value="HELIX-TURN-HELIX TRANSCRIPTIONAL REGULATOR, ICLR FAMILY"/>
    <property type="match status" value="1"/>
</dbReference>
<reference evidence="7" key="1">
    <citation type="submission" date="2016-10" db="EMBL/GenBank/DDBJ databases">
        <authorList>
            <person name="Varghese N."/>
            <person name="Submissions S."/>
        </authorList>
    </citation>
    <scope>NUCLEOTIDE SEQUENCE [LARGE SCALE GENOMIC DNA]</scope>
    <source>
        <strain evidence="7">DSM 3384</strain>
    </source>
</reference>
<name>A0A1H2JSQ5_9BACT</name>
<dbReference type="InterPro" id="IPR014757">
    <property type="entry name" value="Tscrpt_reg_IclR_C"/>
</dbReference>
<feature type="domain" description="HTH iclR-type" evidence="4">
    <location>
        <begin position="8"/>
        <end position="69"/>
    </location>
</feature>
<dbReference type="PROSITE" id="PS51078">
    <property type="entry name" value="ICLR_ED"/>
    <property type="match status" value="1"/>
</dbReference>
<dbReference type="RefSeq" id="WP_092237730.1">
    <property type="nucleotide sequence ID" value="NZ_FNLL01000015.1"/>
</dbReference>
<organism evidence="6 7">
    <name type="scientific">Desulfobacula phenolica</name>
    <dbReference type="NCBI Taxonomy" id="90732"/>
    <lineage>
        <taxon>Bacteria</taxon>
        <taxon>Pseudomonadati</taxon>
        <taxon>Thermodesulfobacteriota</taxon>
        <taxon>Desulfobacteria</taxon>
        <taxon>Desulfobacterales</taxon>
        <taxon>Desulfobacteraceae</taxon>
        <taxon>Desulfobacula</taxon>
    </lineage>
</organism>
<evidence type="ECO:0000256" key="3">
    <source>
        <dbReference type="ARBA" id="ARBA00023163"/>
    </source>
</evidence>